<reference evidence="4 5" key="2">
    <citation type="submission" date="2016-05" db="EMBL/GenBank/DDBJ databases">
        <authorList>
            <person name="Naeem Raeece"/>
        </authorList>
    </citation>
    <scope>NUCLEOTIDE SEQUENCE [LARGE SCALE GENOMIC DNA]</scope>
</reference>
<dbReference type="AlphaFoldDB" id="A0A1A9A5U8"/>
<keyword evidence="1" id="KW-0812">Transmembrane</keyword>
<protein>
    <submittedName>
        <fullName evidence="2">PIR Superfamily Protein</fullName>
    </submittedName>
</protein>
<dbReference type="Pfam" id="PF05795">
    <property type="entry name" value="Plasmodium_Vir"/>
    <property type="match status" value="2"/>
</dbReference>
<dbReference type="Proteomes" id="UP000078550">
    <property type="component" value="Unassembled WGS sequence"/>
</dbReference>
<feature type="transmembrane region" description="Helical" evidence="1">
    <location>
        <begin position="251"/>
        <end position="279"/>
    </location>
</feature>
<keyword evidence="5" id="KW-1185">Reference proteome</keyword>
<dbReference type="Proteomes" id="UP000078555">
    <property type="component" value="Unassembled WGS sequence"/>
</dbReference>
<proteinExistence type="predicted"/>
<keyword evidence="1" id="KW-1133">Transmembrane helix</keyword>
<dbReference type="EMBL" id="FLRD01000470">
    <property type="protein sequence ID" value="SBT54055.1"/>
    <property type="molecule type" value="Genomic_DNA"/>
</dbReference>
<reference evidence="2" key="1">
    <citation type="submission" date="2016-05" db="EMBL/GenBank/DDBJ databases">
        <authorList>
            <person name="Lavstsen T."/>
            <person name="Jespersen J.S."/>
        </authorList>
    </citation>
    <scope>NUCLEOTIDE SEQUENCE [LARGE SCALE GENOMIC DNA]</scope>
</reference>
<sequence length="329" mass="38966">MLIDNGLSIIYILGTKIFFKELSSYKPYEELNKDVIDCSDCDKCCKNEEKIQKSPQKFSEFCEKISKKLTKLSTILKEINKIRDRCSYINYWSYEDPWKIFSTNSKFSINYSVVSGFHNIMIRINSKNKLKKSPCYLDFYCGIDKWKECKDWKDWNVLHDYFINCDHINSNIASFGKDKYNMYYKYLCFIAEDKLLTTDLICSVKYDSLSKIAYVLECKHDERSGYYKIVRSTGTSSDKMTSSNVLYTFRIMTLVAISFLGTFTVFLFFYKFIPLGCCLDRTKKKNKKREKNNFNNEYIHESSEHEFESIPINDHKRRIHLAYQSDSDS</sequence>
<keyword evidence="1" id="KW-0472">Membrane</keyword>
<dbReference type="InterPro" id="IPR008780">
    <property type="entry name" value="Plasmodium_Vir"/>
</dbReference>
<evidence type="ECO:0000313" key="5">
    <source>
        <dbReference type="Proteomes" id="UP000078555"/>
    </source>
</evidence>
<evidence type="ECO:0000313" key="4">
    <source>
        <dbReference type="Proteomes" id="UP000078550"/>
    </source>
</evidence>
<gene>
    <name evidence="3" type="ORF">POVWA1_065540</name>
    <name evidence="2" type="ORF">POVWA2_062210</name>
</gene>
<evidence type="ECO:0000256" key="1">
    <source>
        <dbReference type="SAM" id="Phobius"/>
    </source>
</evidence>
<name>A0A1A9A5U8_PLAOA</name>
<accession>A0A1A9A5U8</accession>
<dbReference type="EMBL" id="FLRE01000231">
    <property type="protein sequence ID" value="SBT51498.1"/>
    <property type="molecule type" value="Genomic_DNA"/>
</dbReference>
<organism evidence="2 4">
    <name type="scientific">Plasmodium ovale wallikeri</name>
    <dbReference type="NCBI Taxonomy" id="864142"/>
    <lineage>
        <taxon>Eukaryota</taxon>
        <taxon>Sar</taxon>
        <taxon>Alveolata</taxon>
        <taxon>Apicomplexa</taxon>
        <taxon>Aconoidasida</taxon>
        <taxon>Haemosporida</taxon>
        <taxon>Plasmodiidae</taxon>
        <taxon>Plasmodium</taxon>
        <taxon>Plasmodium (Plasmodium)</taxon>
    </lineage>
</organism>
<evidence type="ECO:0000313" key="3">
    <source>
        <dbReference type="EMBL" id="SBT54055.1"/>
    </source>
</evidence>
<evidence type="ECO:0000313" key="2">
    <source>
        <dbReference type="EMBL" id="SBT51498.1"/>
    </source>
</evidence>